<dbReference type="Proteomes" id="UP000790709">
    <property type="component" value="Unassembled WGS sequence"/>
</dbReference>
<accession>A0ACB8BUV6</accession>
<dbReference type="EMBL" id="MU266347">
    <property type="protein sequence ID" value="KAH7928925.1"/>
    <property type="molecule type" value="Genomic_DNA"/>
</dbReference>
<comment type="caution">
    <text evidence="1">The sequence shown here is derived from an EMBL/GenBank/DDBJ whole genome shotgun (WGS) entry which is preliminary data.</text>
</comment>
<sequence>MVQDGIEQKDWTAPKHPPHVPIWKLSIYARINGVSGLWSTCLMVLLGAIALSSVFLSADPKGDISITSLKVFQGKAKRYPYKKQEFGFVNFNITADLTPLFNWNTKQLFLYLEAEYTNAQGVKNDVVLWDRIVRRKEDAVINFSGKNKYKFRELSKTFKKVTPAHYALKYNVMPYVGMLTYGEAARTTEAIEFPEAQESMS</sequence>
<name>A0ACB8BUV6_9AGAM</name>
<reference evidence="1" key="1">
    <citation type="journal article" date="2021" name="New Phytol.">
        <title>Evolutionary innovations through gain and loss of genes in the ectomycorrhizal Boletales.</title>
        <authorList>
            <person name="Wu G."/>
            <person name="Miyauchi S."/>
            <person name="Morin E."/>
            <person name="Kuo A."/>
            <person name="Drula E."/>
            <person name="Varga T."/>
            <person name="Kohler A."/>
            <person name="Feng B."/>
            <person name="Cao Y."/>
            <person name="Lipzen A."/>
            <person name="Daum C."/>
            <person name="Hundley H."/>
            <person name="Pangilinan J."/>
            <person name="Johnson J."/>
            <person name="Barry K."/>
            <person name="LaButti K."/>
            <person name="Ng V."/>
            <person name="Ahrendt S."/>
            <person name="Min B."/>
            <person name="Choi I.G."/>
            <person name="Park H."/>
            <person name="Plett J.M."/>
            <person name="Magnuson J."/>
            <person name="Spatafora J.W."/>
            <person name="Nagy L.G."/>
            <person name="Henrissat B."/>
            <person name="Grigoriev I.V."/>
            <person name="Yang Z.L."/>
            <person name="Xu J."/>
            <person name="Martin F.M."/>
        </authorList>
    </citation>
    <scope>NUCLEOTIDE SEQUENCE</scope>
    <source>
        <strain evidence="1">KUC20120723A-06</strain>
    </source>
</reference>
<gene>
    <name evidence="1" type="ORF">BV22DRAFT_1117229</name>
</gene>
<evidence type="ECO:0000313" key="2">
    <source>
        <dbReference type="Proteomes" id="UP000790709"/>
    </source>
</evidence>
<evidence type="ECO:0000313" key="1">
    <source>
        <dbReference type="EMBL" id="KAH7928925.1"/>
    </source>
</evidence>
<protein>
    <submittedName>
        <fullName evidence="1">Signal peptidase 22 kDa subunit</fullName>
    </submittedName>
</protein>
<organism evidence="1 2">
    <name type="scientific">Leucogyrophana mollusca</name>
    <dbReference type="NCBI Taxonomy" id="85980"/>
    <lineage>
        <taxon>Eukaryota</taxon>
        <taxon>Fungi</taxon>
        <taxon>Dikarya</taxon>
        <taxon>Basidiomycota</taxon>
        <taxon>Agaricomycotina</taxon>
        <taxon>Agaricomycetes</taxon>
        <taxon>Agaricomycetidae</taxon>
        <taxon>Boletales</taxon>
        <taxon>Boletales incertae sedis</taxon>
        <taxon>Leucogyrophana</taxon>
    </lineage>
</organism>
<proteinExistence type="predicted"/>
<keyword evidence="2" id="KW-1185">Reference proteome</keyword>